<feature type="transmembrane region" description="Helical" evidence="7">
    <location>
        <begin position="285"/>
        <end position="303"/>
    </location>
</feature>
<accession>A0A895XR75</accession>
<organism evidence="8 9">
    <name type="scientific">Natronoglycomyces albus</name>
    <dbReference type="NCBI Taxonomy" id="2811108"/>
    <lineage>
        <taxon>Bacteria</taxon>
        <taxon>Bacillati</taxon>
        <taxon>Actinomycetota</taxon>
        <taxon>Actinomycetes</taxon>
        <taxon>Glycomycetales</taxon>
        <taxon>Glycomycetaceae</taxon>
        <taxon>Natronoglycomyces</taxon>
    </lineage>
</organism>
<feature type="transmembrane region" description="Helical" evidence="7">
    <location>
        <begin position="196"/>
        <end position="217"/>
    </location>
</feature>
<dbReference type="GO" id="GO:0008360">
    <property type="term" value="P:regulation of cell shape"/>
    <property type="evidence" value="ECO:0007669"/>
    <property type="project" value="UniProtKB-KW"/>
</dbReference>
<evidence type="ECO:0000256" key="3">
    <source>
        <dbReference type="ARBA" id="ARBA00022960"/>
    </source>
</evidence>
<dbReference type="GO" id="GO:0005886">
    <property type="term" value="C:plasma membrane"/>
    <property type="evidence" value="ECO:0007669"/>
    <property type="project" value="TreeGrafter"/>
</dbReference>
<keyword evidence="2 7" id="KW-0812">Transmembrane</keyword>
<feature type="transmembrane region" description="Helical" evidence="7">
    <location>
        <begin position="370"/>
        <end position="391"/>
    </location>
</feature>
<dbReference type="InterPro" id="IPR001182">
    <property type="entry name" value="FtsW/RodA"/>
</dbReference>
<reference evidence="8" key="1">
    <citation type="submission" date="2021-02" db="EMBL/GenBank/DDBJ databases">
        <title>Natronoglycomyces albus gen. nov., sp. nov, a haloalkaliphilic actinobacterium from a soda solonchak soil.</title>
        <authorList>
            <person name="Sorokin D.Y."/>
            <person name="Khijniak T.V."/>
            <person name="Zakharycheva A.P."/>
            <person name="Boueva O.V."/>
            <person name="Ariskina E.V."/>
            <person name="Hahnke R.L."/>
            <person name="Bunk B."/>
            <person name="Sproer C."/>
            <person name="Schumann P."/>
            <person name="Evtushenko L.I."/>
            <person name="Kublanov I.V."/>
        </authorList>
    </citation>
    <scope>NUCLEOTIDE SEQUENCE</scope>
    <source>
        <strain evidence="8">DSM 106290</strain>
    </source>
</reference>
<dbReference type="GO" id="GO:0051301">
    <property type="term" value="P:cell division"/>
    <property type="evidence" value="ECO:0007669"/>
    <property type="project" value="InterPro"/>
</dbReference>
<evidence type="ECO:0000313" key="8">
    <source>
        <dbReference type="EMBL" id="QSB05665.1"/>
    </source>
</evidence>
<keyword evidence="9" id="KW-1185">Reference proteome</keyword>
<dbReference type="Pfam" id="PF01098">
    <property type="entry name" value="FTSW_RODA_SPOVE"/>
    <property type="match status" value="1"/>
</dbReference>
<feature type="compositionally biased region" description="Low complexity" evidence="6">
    <location>
        <begin position="584"/>
        <end position="602"/>
    </location>
</feature>
<evidence type="ECO:0000256" key="5">
    <source>
        <dbReference type="ARBA" id="ARBA00023136"/>
    </source>
</evidence>
<dbReference type="KEGG" id="nav:JQS30_01675"/>
<dbReference type="Proteomes" id="UP000662939">
    <property type="component" value="Chromosome"/>
</dbReference>
<feature type="transmembrane region" description="Helical" evidence="7">
    <location>
        <begin position="433"/>
        <end position="455"/>
    </location>
</feature>
<gene>
    <name evidence="8" type="ORF">JQS30_01675</name>
</gene>
<feature type="transmembrane region" description="Helical" evidence="7">
    <location>
        <begin position="64"/>
        <end position="84"/>
    </location>
</feature>
<feature type="transmembrane region" description="Helical" evidence="7">
    <location>
        <begin position="128"/>
        <end position="149"/>
    </location>
</feature>
<evidence type="ECO:0000256" key="1">
    <source>
        <dbReference type="ARBA" id="ARBA00004141"/>
    </source>
</evidence>
<proteinExistence type="predicted"/>
<keyword evidence="5 7" id="KW-0472">Membrane</keyword>
<dbReference type="RefSeq" id="WP_213171677.1">
    <property type="nucleotide sequence ID" value="NZ_CP070496.1"/>
</dbReference>
<feature type="compositionally biased region" description="Gly residues" evidence="6">
    <location>
        <begin position="631"/>
        <end position="640"/>
    </location>
</feature>
<sequence length="640" mass="69080">MSQAKAVASKPKGDDDTPMTPTSGMPKRIGRQLYLIGLSVIALFALELAIEMALNDNEPTSNVFILPATIGVLLLLAFGIVQWLAPHADPIFLPVIGFMSGLGLVYVRRLNVHDNGITVDASIFSGTGGRQLMSFIAALVVFAVVLWFVKSHRDLIKYAYTLGFLGVFLAALPGLLPASISGGAYGSKRWINFPGFAVQPAEFAKFMLLIFFAYYLVRKRDVLSVAGAKFLGVQWPRAKDLLPVVVLWMGSMSMLVLERDLGSSLLFFGMFVSMLYMVTRRVSWILIGLTSFVAGCVAIYPFFDHLQLRVRIWLDPFNADYVYGDSHQLVQGLIAMGSGGLLGNGPGAGHPLEVAFADSDFILASLGEELGMVGLIAVLVLYALIVVRAFKTGLMLRDQFGKILAAGLGFGLGFQVFVICAGVTGLIPLTGFTAPWLSLGGSSMVANWVLAALLIRLSHESRKPWQPGYGLNKVEAPPEYWEKQREKEARERAAVEALEQRKVAAVADNPTELVSLPRTQDEEADLTSSGTREESLVDLEEPVSGSPVQEYSSPPRHSTTDVSPGHQPYAEGTPQDPAGPTPSGPQSYGQPSPASGGPSHSGHQWPRFSDDTFAGHDESDSSQHRKSEGDTGPGDNGSHR</sequence>
<evidence type="ECO:0000256" key="7">
    <source>
        <dbReference type="SAM" id="Phobius"/>
    </source>
</evidence>
<feature type="region of interest" description="Disordered" evidence="6">
    <location>
        <begin position="512"/>
        <end position="640"/>
    </location>
</feature>
<feature type="transmembrane region" description="Helical" evidence="7">
    <location>
        <begin position="33"/>
        <end position="52"/>
    </location>
</feature>
<dbReference type="GO" id="GO:0032153">
    <property type="term" value="C:cell division site"/>
    <property type="evidence" value="ECO:0007669"/>
    <property type="project" value="TreeGrafter"/>
</dbReference>
<feature type="region of interest" description="Disordered" evidence="6">
    <location>
        <begin position="1"/>
        <end position="25"/>
    </location>
</feature>
<dbReference type="GO" id="GO:0015648">
    <property type="term" value="F:lipid-linked peptidoglycan transporter activity"/>
    <property type="evidence" value="ECO:0007669"/>
    <property type="project" value="TreeGrafter"/>
</dbReference>
<feature type="transmembrane region" description="Helical" evidence="7">
    <location>
        <begin position="158"/>
        <end position="176"/>
    </location>
</feature>
<comment type="subcellular location">
    <subcellularLocation>
        <location evidence="1">Membrane</location>
        <topology evidence="1">Multi-pass membrane protein</topology>
    </subcellularLocation>
</comment>
<name>A0A895XR75_9ACTN</name>
<evidence type="ECO:0000313" key="9">
    <source>
        <dbReference type="Proteomes" id="UP000662939"/>
    </source>
</evidence>
<evidence type="ECO:0000256" key="6">
    <source>
        <dbReference type="SAM" id="MobiDB-lite"/>
    </source>
</evidence>
<dbReference type="PANTHER" id="PTHR30474">
    <property type="entry name" value="CELL CYCLE PROTEIN"/>
    <property type="match status" value="1"/>
</dbReference>
<evidence type="ECO:0000256" key="4">
    <source>
        <dbReference type="ARBA" id="ARBA00022989"/>
    </source>
</evidence>
<protein>
    <submittedName>
        <fullName evidence="8">FtsW/RodA/SpoVE family cell cycle protein</fullName>
    </submittedName>
</protein>
<dbReference type="EMBL" id="CP070496">
    <property type="protein sequence ID" value="QSB05665.1"/>
    <property type="molecule type" value="Genomic_DNA"/>
</dbReference>
<evidence type="ECO:0000256" key="2">
    <source>
        <dbReference type="ARBA" id="ARBA00022692"/>
    </source>
</evidence>
<feature type="transmembrane region" description="Helical" evidence="7">
    <location>
        <begin position="91"/>
        <end position="108"/>
    </location>
</feature>
<feature type="compositionally biased region" description="Basic and acidic residues" evidence="6">
    <location>
        <begin position="608"/>
        <end position="629"/>
    </location>
</feature>
<keyword evidence="4 7" id="KW-1133">Transmembrane helix</keyword>
<dbReference type="AlphaFoldDB" id="A0A895XR75"/>
<keyword evidence="3" id="KW-0133">Cell shape</keyword>
<feature type="transmembrane region" description="Helical" evidence="7">
    <location>
        <begin position="403"/>
        <end position="427"/>
    </location>
</feature>
<dbReference type="PANTHER" id="PTHR30474:SF3">
    <property type="entry name" value="PEPTIDOGLYCAN GLYCOSYLTRANSFERASE RODA"/>
    <property type="match status" value="1"/>
</dbReference>
<feature type="compositionally biased region" description="Polar residues" evidence="6">
    <location>
        <begin position="546"/>
        <end position="562"/>
    </location>
</feature>